<dbReference type="AlphaFoldDB" id="A0AAN4ZJI3"/>
<gene>
    <name evidence="2" type="ORF">PMAYCL1PPCAC_08995</name>
</gene>
<name>A0AAN4ZJI3_9BILA</name>
<keyword evidence="1" id="KW-0732">Signal</keyword>
<protein>
    <submittedName>
        <fullName evidence="2">Uncharacterized protein</fullName>
    </submittedName>
</protein>
<organism evidence="2 3">
    <name type="scientific">Pristionchus mayeri</name>
    <dbReference type="NCBI Taxonomy" id="1317129"/>
    <lineage>
        <taxon>Eukaryota</taxon>
        <taxon>Metazoa</taxon>
        <taxon>Ecdysozoa</taxon>
        <taxon>Nematoda</taxon>
        <taxon>Chromadorea</taxon>
        <taxon>Rhabditida</taxon>
        <taxon>Rhabditina</taxon>
        <taxon>Diplogasteromorpha</taxon>
        <taxon>Diplogasteroidea</taxon>
        <taxon>Neodiplogasteridae</taxon>
        <taxon>Pristionchus</taxon>
    </lineage>
</organism>
<comment type="caution">
    <text evidence="2">The sequence shown here is derived from an EMBL/GenBank/DDBJ whole genome shotgun (WGS) entry which is preliminary data.</text>
</comment>
<sequence>RIRTMRLFLFLLPLVCFSSAQEAAFLKKFNTLLTSFFKTNTPKLVNLVFDGLVAQKSNEEIKKDLEKNAMGFVPKDKILTAVGALSTYMNCMKKTGSKNPNATTEAVVIAGNKFIAPLGKKIKDKISAMKKNKKPDSAIKTEAYKIATAGLTKKLIQSCINVVKNKITQPEWNCALPPLKEFTQASFYDLTWTKSG</sequence>
<dbReference type="Proteomes" id="UP001328107">
    <property type="component" value="Unassembled WGS sequence"/>
</dbReference>
<evidence type="ECO:0000313" key="2">
    <source>
        <dbReference type="EMBL" id="GMR38800.1"/>
    </source>
</evidence>
<evidence type="ECO:0000313" key="3">
    <source>
        <dbReference type="Proteomes" id="UP001328107"/>
    </source>
</evidence>
<reference evidence="3" key="1">
    <citation type="submission" date="2022-10" db="EMBL/GenBank/DDBJ databases">
        <title>Genome assembly of Pristionchus species.</title>
        <authorList>
            <person name="Yoshida K."/>
            <person name="Sommer R.J."/>
        </authorList>
    </citation>
    <scope>NUCLEOTIDE SEQUENCE [LARGE SCALE GENOMIC DNA]</scope>
    <source>
        <strain evidence="3">RS5460</strain>
    </source>
</reference>
<feature type="chain" id="PRO_5042981378" evidence="1">
    <location>
        <begin position="21"/>
        <end position="196"/>
    </location>
</feature>
<evidence type="ECO:0000256" key="1">
    <source>
        <dbReference type="SAM" id="SignalP"/>
    </source>
</evidence>
<dbReference type="EMBL" id="BTRK01000002">
    <property type="protein sequence ID" value="GMR38800.1"/>
    <property type="molecule type" value="Genomic_DNA"/>
</dbReference>
<accession>A0AAN4ZJI3</accession>
<feature type="signal peptide" evidence="1">
    <location>
        <begin position="1"/>
        <end position="20"/>
    </location>
</feature>
<proteinExistence type="predicted"/>
<keyword evidence="3" id="KW-1185">Reference proteome</keyword>
<feature type="non-terminal residue" evidence="2">
    <location>
        <position position="1"/>
    </location>
</feature>